<evidence type="ECO:0000259" key="3">
    <source>
        <dbReference type="Pfam" id="PF21101"/>
    </source>
</evidence>
<evidence type="ECO:0000313" key="4">
    <source>
        <dbReference type="EMBL" id="TYS40205.1"/>
    </source>
</evidence>
<accession>A0A5D4QMA2</accession>
<keyword evidence="2" id="KW-0472">Membrane</keyword>
<comment type="caution">
    <text evidence="4">The sequence shown here is derived from an EMBL/GenBank/DDBJ whole genome shotgun (WGS) entry which is preliminary data.</text>
</comment>
<feature type="transmembrane region" description="Helical" evidence="2">
    <location>
        <begin position="12"/>
        <end position="29"/>
    </location>
</feature>
<keyword evidence="2" id="KW-1133">Transmembrane helix</keyword>
<feature type="region of interest" description="Disordered" evidence="1">
    <location>
        <begin position="35"/>
        <end position="61"/>
    </location>
</feature>
<keyword evidence="2" id="KW-0812">Transmembrane</keyword>
<dbReference type="Proteomes" id="UP000322139">
    <property type="component" value="Unassembled WGS sequence"/>
</dbReference>
<evidence type="ECO:0000256" key="2">
    <source>
        <dbReference type="SAM" id="Phobius"/>
    </source>
</evidence>
<evidence type="ECO:0000313" key="5">
    <source>
        <dbReference type="Proteomes" id="UP000322139"/>
    </source>
</evidence>
<dbReference type="PROSITE" id="PS51257">
    <property type="entry name" value="PROKAR_LIPOPROTEIN"/>
    <property type="match status" value="1"/>
</dbReference>
<dbReference type="RefSeq" id="WP_148977209.1">
    <property type="nucleotide sequence ID" value="NZ_VTER01000024.1"/>
</dbReference>
<reference evidence="4 5" key="1">
    <citation type="submission" date="2019-08" db="EMBL/GenBank/DDBJ databases">
        <title>Bacillus genomes from the desert of Cuatro Cienegas, Coahuila.</title>
        <authorList>
            <person name="Olmedo-Alvarez G."/>
        </authorList>
    </citation>
    <scope>NUCLEOTIDE SEQUENCE [LARGE SCALE GENOMIC DNA]</scope>
    <source>
        <strain evidence="4 5">CH446_14T</strain>
    </source>
</reference>
<dbReference type="SUPFAM" id="SSF82171">
    <property type="entry name" value="DPP6 N-terminal domain-like"/>
    <property type="match status" value="1"/>
</dbReference>
<name>A0A5D4QMA2_9BACI</name>
<feature type="domain" description="YqgU-like 6-bladed beta-propeller" evidence="3">
    <location>
        <begin position="102"/>
        <end position="366"/>
    </location>
</feature>
<dbReference type="InterPro" id="IPR048421">
    <property type="entry name" value="YqgU_beta-prop"/>
</dbReference>
<proteinExistence type="predicted"/>
<organism evidence="4 5">
    <name type="scientific">Bacillus infantis</name>
    <dbReference type="NCBI Taxonomy" id="324767"/>
    <lineage>
        <taxon>Bacteria</taxon>
        <taxon>Bacillati</taxon>
        <taxon>Bacillota</taxon>
        <taxon>Bacilli</taxon>
        <taxon>Bacillales</taxon>
        <taxon>Bacillaceae</taxon>
        <taxon>Bacillus</taxon>
    </lineage>
</organism>
<sequence>MKHEDSHPFFKFLGPFLFIFALSTLILFGCSPEPASRDGGENGKGQSARTAGKGQGDQEEKFKVKPVTIEEGEIQSINGWVGKNILAFTVAEQEGTKVITHNIKTGKQQTIYESEVPIAAVTVSPSGKYLLIQSPQAGIESTITIIDHEGAPLAEETMELYELAVEWNPFDENSLLLSVFNEDWEFQVYHLQISGNLLEKIGLPEPFAQWISKNDLFYLDWSEQSPSLFAPMKTIGLLNGEAKTVLDDLIKAEALPEGIVALSVDQEQEGMAEYTFYDGSFQRVSSFSMPHLTRYSDWLVPYYAYDQSAGHFYTFEPLYSTEADSYAEGFRLISYSPDEQTKDTIFEGVENEPLSCSPEGSLCLYGFYFEKLLNMADKTTVDLVKKE</sequence>
<dbReference type="EMBL" id="VTER01000024">
    <property type="protein sequence ID" value="TYS40205.1"/>
    <property type="molecule type" value="Genomic_DNA"/>
</dbReference>
<evidence type="ECO:0000256" key="1">
    <source>
        <dbReference type="SAM" id="MobiDB-lite"/>
    </source>
</evidence>
<dbReference type="AlphaFoldDB" id="A0A5D4QMA2"/>
<protein>
    <recommendedName>
        <fullName evidence="3">YqgU-like 6-bladed beta-propeller domain-containing protein</fullName>
    </recommendedName>
</protein>
<gene>
    <name evidence="4" type="ORF">FZD51_25355</name>
</gene>
<dbReference type="Pfam" id="PF21101">
    <property type="entry name" value="YqgU"/>
    <property type="match status" value="1"/>
</dbReference>